<protein>
    <recommendedName>
        <fullName evidence="6">RING-type E3 ubiquitin transferase</fullName>
        <ecNumber evidence="6">2.3.2.27</ecNumber>
    </recommendedName>
</protein>
<evidence type="ECO:0000256" key="4">
    <source>
        <dbReference type="ARBA" id="ARBA00004906"/>
    </source>
</evidence>
<evidence type="ECO:0000313" key="12">
    <source>
        <dbReference type="EMBL" id="KAF5104327.1"/>
    </source>
</evidence>
<dbReference type="Pfam" id="PF10408">
    <property type="entry name" value="Ufd2P_core"/>
    <property type="match status" value="1"/>
</dbReference>
<dbReference type="Proteomes" id="UP000750522">
    <property type="component" value="Unassembled WGS sequence"/>
</dbReference>
<dbReference type="EC" id="2.3.2.27" evidence="6"/>
<name>A0A9P5KV34_GEOCN</name>
<sequence>MQFYIDVERTGASSQFEDKFNSRYYISQIFRRIWSNRIYRQKLEHESETDIDFFVRFVALLLNDSTYLLDESLSKLIEIHRLQSELLEQHPEERQAELQGQLSSTERMATSYVQLAAETVNLLRLFTSTVPSAFVCPELVDRLAAMLDYNLDALTGPKCRDLKVPNPEKYGFKPKDLLISIVRVYLNLSEQEEFPVAVAKDGRSFKIEIFDRACNILGKRSLMSAQDIDKLAKFAAKAESIRAREEEEDEEMGDIPDEFLDPLMYTLMKEPVILPSSKVTIDLSTIKSHLLSDAKDPFNRAPLKLEDVIPNVELKKKIQEFRNSKVKK</sequence>
<evidence type="ECO:0000256" key="1">
    <source>
        <dbReference type="ARBA" id="ARBA00000900"/>
    </source>
</evidence>
<accession>A0A9P5KV34</accession>
<dbReference type="EMBL" id="QQZK01000009">
    <property type="protein sequence ID" value="KAF5104327.1"/>
    <property type="molecule type" value="Genomic_DNA"/>
</dbReference>
<keyword evidence="9" id="KW-0833">Ubl conjugation pathway</keyword>
<dbReference type="Pfam" id="PF04564">
    <property type="entry name" value="U-box"/>
    <property type="match status" value="1"/>
</dbReference>
<dbReference type="GO" id="GO:0006511">
    <property type="term" value="P:ubiquitin-dependent protein catabolic process"/>
    <property type="evidence" value="ECO:0007669"/>
    <property type="project" value="InterPro"/>
</dbReference>
<evidence type="ECO:0000259" key="11">
    <source>
        <dbReference type="PROSITE" id="PS51698"/>
    </source>
</evidence>
<comment type="caution">
    <text evidence="12">The sequence shown here is derived from an EMBL/GenBank/DDBJ whole genome shotgun (WGS) entry which is preliminary data.</text>
</comment>
<dbReference type="PROSITE" id="PS51698">
    <property type="entry name" value="U_BOX"/>
    <property type="match status" value="1"/>
</dbReference>
<organism evidence="12 13">
    <name type="scientific">Geotrichum candidum</name>
    <name type="common">Oospora lactis</name>
    <name type="synonym">Dipodascus geotrichum</name>
    <dbReference type="NCBI Taxonomy" id="1173061"/>
    <lineage>
        <taxon>Eukaryota</taxon>
        <taxon>Fungi</taxon>
        <taxon>Dikarya</taxon>
        <taxon>Ascomycota</taxon>
        <taxon>Saccharomycotina</taxon>
        <taxon>Dipodascomycetes</taxon>
        <taxon>Dipodascales</taxon>
        <taxon>Dipodascaceae</taxon>
        <taxon>Geotrichum</taxon>
    </lineage>
</organism>
<keyword evidence="8" id="KW-0808">Transferase</keyword>
<dbReference type="Gene3D" id="3.30.40.10">
    <property type="entry name" value="Zinc/RING finger domain, C3HC4 (zinc finger)"/>
    <property type="match status" value="1"/>
</dbReference>
<dbReference type="SMART" id="SM00504">
    <property type="entry name" value="Ubox"/>
    <property type="match status" value="1"/>
</dbReference>
<dbReference type="SUPFAM" id="SSF57850">
    <property type="entry name" value="RING/U-box"/>
    <property type="match status" value="1"/>
</dbReference>
<keyword evidence="10" id="KW-0539">Nucleus</keyword>
<dbReference type="GO" id="GO:0005634">
    <property type="term" value="C:nucleus"/>
    <property type="evidence" value="ECO:0007669"/>
    <property type="project" value="UniProtKB-SubCell"/>
</dbReference>
<evidence type="ECO:0000256" key="6">
    <source>
        <dbReference type="ARBA" id="ARBA00012483"/>
    </source>
</evidence>
<feature type="domain" description="U-box" evidence="11">
    <location>
        <begin position="254"/>
        <end position="328"/>
    </location>
</feature>
<comment type="subcellular location">
    <subcellularLocation>
        <location evidence="3">Cytoplasm</location>
    </subcellularLocation>
    <subcellularLocation>
        <location evidence="2">Nucleus</location>
    </subcellularLocation>
</comment>
<comment type="catalytic activity">
    <reaction evidence="1">
        <text>S-ubiquitinyl-[E2 ubiquitin-conjugating enzyme]-L-cysteine + [acceptor protein]-L-lysine = [E2 ubiquitin-conjugating enzyme]-L-cysteine + N(6)-ubiquitinyl-[acceptor protein]-L-lysine.</text>
        <dbReference type="EC" id="2.3.2.27"/>
    </reaction>
</comment>
<comment type="similarity">
    <text evidence="5">Belongs to the ubiquitin conjugation factor E4 family.</text>
</comment>
<dbReference type="GO" id="GO:0034450">
    <property type="term" value="F:ubiquitin-ubiquitin ligase activity"/>
    <property type="evidence" value="ECO:0007669"/>
    <property type="project" value="InterPro"/>
</dbReference>
<dbReference type="InterPro" id="IPR019474">
    <property type="entry name" value="Ub_conjug_fac_E4_core"/>
</dbReference>
<evidence type="ECO:0000256" key="2">
    <source>
        <dbReference type="ARBA" id="ARBA00004123"/>
    </source>
</evidence>
<dbReference type="InterPro" id="IPR045132">
    <property type="entry name" value="UBE4"/>
</dbReference>
<dbReference type="GO" id="GO:0000151">
    <property type="term" value="C:ubiquitin ligase complex"/>
    <property type="evidence" value="ECO:0007669"/>
    <property type="project" value="InterPro"/>
</dbReference>
<dbReference type="FunFam" id="3.30.40.10:FF:000055">
    <property type="entry name" value="Ubiquitin conjugation factor e4 a"/>
    <property type="match status" value="1"/>
</dbReference>
<evidence type="ECO:0000256" key="8">
    <source>
        <dbReference type="ARBA" id="ARBA00022679"/>
    </source>
</evidence>
<reference evidence="12" key="1">
    <citation type="journal article" date="2020" name="Front. Microbiol.">
        <title>Phenotypic and Genetic Characterization of the Cheese Ripening Yeast Geotrichum candidum.</title>
        <authorList>
            <person name="Perkins V."/>
            <person name="Vignola S."/>
            <person name="Lessard M.H."/>
            <person name="Plante P.L."/>
            <person name="Corbeil J."/>
            <person name="Dugat-Bony E."/>
            <person name="Frenette M."/>
            <person name="Labrie S."/>
        </authorList>
    </citation>
    <scope>NUCLEOTIDE SEQUENCE</scope>
    <source>
        <strain evidence="12">LMA-70</strain>
    </source>
</reference>
<keyword evidence="7" id="KW-0963">Cytoplasm</keyword>
<dbReference type="PANTHER" id="PTHR13931:SF2">
    <property type="entry name" value="UBIQUITIN CONJUGATION FACTOR E4 B"/>
    <property type="match status" value="1"/>
</dbReference>
<evidence type="ECO:0000256" key="5">
    <source>
        <dbReference type="ARBA" id="ARBA00007434"/>
    </source>
</evidence>
<dbReference type="PANTHER" id="PTHR13931">
    <property type="entry name" value="UBIQUITINATION FACTOR E4"/>
    <property type="match status" value="1"/>
</dbReference>
<dbReference type="AlphaFoldDB" id="A0A9P5KV34"/>
<dbReference type="InterPro" id="IPR003613">
    <property type="entry name" value="Ubox_domain"/>
</dbReference>
<evidence type="ECO:0000256" key="10">
    <source>
        <dbReference type="ARBA" id="ARBA00023242"/>
    </source>
</evidence>
<evidence type="ECO:0000313" key="13">
    <source>
        <dbReference type="Proteomes" id="UP000750522"/>
    </source>
</evidence>
<comment type="pathway">
    <text evidence="4">Protein modification; protein ubiquitination.</text>
</comment>
<evidence type="ECO:0000256" key="3">
    <source>
        <dbReference type="ARBA" id="ARBA00004496"/>
    </source>
</evidence>
<dbReference type="GO" id="GO:0036503">
    <property type="term" value="P:ERAD pathway"/>
    <property type="evidence" value="ECO:0007669"/>
    <property type="project" value="InterPro"/>
</dbReference>
<proteinExistence type="inferred from homology"/>
<evidence type="ECO:0000256" key="7">
    <source>
        <dbReference type="ARBA" id="ARBA00022490"/>
    </source>
</evidence>
<gene>
    <name evidence="12" type="ORF">DV451_000706</name>
</gene>
<dbReference type="InterPro" id="IPR013083">
    <property type="entry name" value="Znf_RING/FYVE/PHD"/>
</dbReference>
<dbReference type="CDD" id="cd16657">
    <property type="entry name" value="RING-Ubox_UBE4A"/>
    <property type="match status" value="1"/>
</dbReference>
<reference evidence="12" key="2">
    <citation type="submission" date="2020-01" db="EMBL/GenBank/DDBJ databases">
        <authorList>
            <person name="Perkins V."/>
            <person name="Lessard M.-H."/>
            <person name="Dugat-Bony E."/>
            <person name="Frenette M."/>
            <person name="Labrie S."/>
        </authorList>
    </citation>
    <scope>NUCLEOTIDE SEQUENCE</scope>
    <source>
        <strain evidence="12">LMA-70</strain>
    </source>
</reference>
<evidence type="ECO:0000256" key="9">
    <source>
        <dbReference type="ARBA" id="ARBA00022786"/>
    </source>
</evidence>
<dbReference type="GO" id="GO:0005737">
    <property type="term" value="C:cytoplasm"/>
    <property type="evidence" value="ECO:0007669"/>
    <property type="project" value="UniProtKB-SubCell"/>
</dbReference>
<dbReference type="GO" id="GO:0000209">
    <property type="term" value="P:protein polyubiquitination"/>
    <property type="evidence" value="ECO:0007669"/>
    <property type="project" value="TreeGrafter"/>
</dbReference>